<dbReference type="Gene3D" id="3.40.50.1820">
    <property type="entry name" value="alpha/beta hydrolase"/>
    <property type="match status" value="1"/>
</dbReference>
<dbReference type="SUPFAM" id="SSF53474">
    <property type="entry name" value="alpha/beta-Hydrolases"/>
    <property type="match status" value="1"/>
</dbReference>
<gene>
    <name evidence="3" type="ORF">IAA98_14355</name>
</gene>
<dbReference type="GO" id="GO:0016020">
    <property type="term" value="C:membrane"/>
    <property type="evidence" value="ECO:0007669"/>
    <property type="project" value="TreeGrafter"/>
</dbReference>
<keyword evidence="1 3" id="KW-0378">Hydrolase</keyword>
<dbReference type="Proteomes" id="UP000886842">
    <property type="component" value="Unassembled WGS sequence"/>
</dbReference>
<dbReference type="EMBL" id="DVLP01000414">
    <property type="protein sequence ID" value="HIT76758.1"/>
    <property type="molecule type" value="Genomic_DNA"/>
</dbReference>
<organism evidence="3 4">
    <name type="scientific">Candidatus Avipropionibacterium avicola</name>
    <dbReference type="NCBI Taxonomy" id="2840701"/>
    <lineage>
        <taxon>Bacteria</taxon>
        <taxon>Bacillati</taxon>
        <taxon>Actinomycetota</taxon>
        <taxon>Actinomycetes</taxon>
        <taxon>Propionibacteriales</taxon>
        <taxon>Propionibacteriaceae</taxon>
        <taxon>Propionibacteriaceae incertae sedis</taxon>
        <taxon>Candidatus Avipropionibacterium</taxon>
    </lineage>
</organism>
<evidence type="ECO:0000259" key="2">
    <source>
        <dbReference type="Pfam" id="PF00561"/>
    </source>
</evidence>
<dbReference type="InterPro" id="IPR000073">
    <property type="entry name" value="AB_hydrolase_1"/>
</dbReference>
<evidence type="ECO:0000313" key="4">
    <source>
        <dbReference type="Proteomes" id="UP000886842"/>
    </source>
</evidence>
<dbReference type="PANTHER" id="PTHR43798:SF31">
    <property type="entry name" value="AB HYDROLASE SUPERFAMILY PROTEIN YCLE"/>
    <property type="match status" value="1"/>
</dbReference>
<name>A0A9D1KPU3_9ACTN</name>
<reference evidence="3" key="1">
    <citation type="submission" date="2020-10" db="EMBL/GenBank/DDBJ databases">
        <authorList>
            <person name="Gilroy R."/>
        </authorList>
    </citation>
    <scope>NUCLEOTIDE SEQUENCE</scope>
    <source>
        <strain evidence="3">ChiGjej1B1-24693</strain>
    </source>
</reference>
<reference evidence="3" key="2">
    <citation type="journal article" date="2021" name="PeerJ">
        <title>Extensive microbial diversity within the chicken gut microbiome revealed by metagenomics and culture.</title>
        <authorList>
            <person name="Gilroy R."/>
            <person name="Ravi A."/>
            <person name="Getino M."/>
            <person name="Pursley I."/>
            <person name="Horton D.L."/>
            <person name="Alikhan N.F."/>
            <person name="Baker D."/>
            <person name="Gharbi K."/>
            <person name="Hall N."/>
            <person name="Watson M."/>
            <person name="Adriaenssens E.M."/>
            <person name="Foster-Nyarko E."/>
            <person name="Jarju S."/>
            <person name="Secka A."/>
            <person name="Antonio M."/>
            <person name="Oren A."/>
            <person name="Chaudhuri R.R."/>
            <person name="La Ragione R."/>
            <person name="Hildebrand F."/>
            <person name="Pallen M.J."/>
        </authorList>
    </citation>
    <scope>NUCLEOTIDE SEQUENCE</scope>
    <source>
        <strain evidence="3">ChiGjej1B1-24693</strain>
    </source>
</reference>
<dbReference type="GO" id="GO:0016787">
    <property type="term" value="F:hydrolase activity"/>
    <property type="evidence" value="ECO:0007669"/>
    <property type="project" value="UniProtKB-KW"/>
</dbReference>
<dbReference type="InterPro" id="IPR050266">
    <property type="entry name" value="AB_hydrolase_sf"/>
</dbReference>
<dbReference type="Pfam" id="PF00561">
    <property type="entry name" value="Abhydrolase_1"/>
    <property type="match status" value="1"/>
</dbReference>
<sequence length="282" mass="30310">MNAWGTHQLDLVGQRIRYALGAGVRTSRRAPLLFLHGGAVDHRMWGPQLTGFPDRVRIAPDARGHGGSSEVTGDCRLTDDVVALLDALEIDRAVLVGVSMGGGTAVDTALEHPDRVMGLVVSGTGTSEPEFTDPWVLDAFAAWADAGARGDAEAWIAAFMRFTTGPGRSRAQLDPQVWSLVETMARDVLAEHVTIGPDGRPVPPQAPVPVTDTWARLGRVQVPVLALCGSADSVDHRRLGRRLAEQVPYGEYDEVTGAHYPNLEDPDTFNAAVGAFLSRHRL</sequence>
<dbReference type="AlphaFoldDB" id="A0A9D1KPU3"/>
<dbReference type="PRINTS" id="PR00111">
    <property type="entry name" value="ABHYDROLASE"/>
</dbReference>
<feature type="domain" description="AB hydrolase-1" evidence="2">
    <location>
        <begin position="31"/>
        <end position="266"/>
    </location>
</feature>
<dbReference type="InterPro" id="IPR029058">
    <property type="entry name" value="AB_hydrolase_fold"/>
</dbReference>
<comment type="caution">
    <text evidence="3">The sequence shown here is derived from an EMBL/GenBank/DDBJ whole genome shotgun (WGS) entry which is preliminary data.</text>
</comment>
<proteinExistence type="predicted"/>
<evidence type="ECO:0000313" key="3">
    <source>
        <dbReference type="EMBL" id="HIT76758.1"/>
    </source>
</evidence>
<accession>A0A9D1KPU3</accession>
<protein>
    <submittedName>
        <fullName evidence="3">Alpha/beta hydrolase</fullName>
    </submittedName>
</protein>
<evidence type="ECO:0000256" key="1">
    <source>
        <dbReference type="ARBA" id="ARBA00022801"/>
    </source>
</evidence>
<dbReference type="PANTHER" id="PTHR43798">
    <property type="entry name" value="MONOACYLGLYCEROL LIPASE"/>
    <property type="match status" value="1"/>
</dbReference>